<sequence>MVLTIPTNIYRYKFSNEFMEKMYQFSKIHQYDDRQGFKEAWEQWVENNIDDINIEIRQLENSGYRGDVLDKMFKSARYYFRKKGTEKKAPKERRTYVSCHKDTLDAMDNHIFLGLKTDTEYKPANGFQTFCSDHITILRNEIQHLFQAKMEDSVEIQDKLKKTYKNRYFMMISK</sequence>
<name>A0A6C0B9W7_9ZZZZ</name>
<organism evidence="1">
    <name type="scientific">viral metagenome</name>
    <dbReference type="NCBI Taxonomy" id="1070528"/>
    <lineage>
        <taxon>unclassified sequences</taxon>
        <taxon>metagenomes</taxon>
        <taxon>organismal metagenomes</taxon>
    </lineage>
</organism>
<evidence type="ECO:0000313" key="1">
    <source>
        <dbReference type="EMBL" id="QHS89035.1"/>
    </source>
</evidence>
<protein>
    <submittedName>
        <fullName evidence="1">Uncharacterized protein</fullName>
    </submittedName>
</protein>
<dbReference type="AlphaFoldDB" id="A0A6C0B9W7"/>
<reference evidence="1" key="1">
    <citation type="journal article" date="2020" name="Nature">
        <title>Giant virus diversity and host interactions through global metagenomics.</title>
        <authorList>
            <person name="Schulz F."/>
            <person name="Roux S."/>
            <person name="Paez-Espino D."/>
            <person name="Jungbluth S."/>
            <person name="Walsh D.A."/>
            <person name="Denef V.J."/>
            <person name="McMahon K.D."/>
            <person name="Konstantinidis K.T."/>
            <person name="Eloe-Fadrosh E.A."/>
            <person name="Kyrpides N.C."/>
            <person name="Woyke T."/>
        </authorList>
    </citation>
    <scope>NUCLEOTIDE SEQUENCE</scope>
    <source>
        <strain evidence="1">GVMAG-M-3300010158-59</strain>
    </source>
</reference>
<accession>A0A6C0B9W7</accession>
<dbReference type="EMBL" id="MN739104">
    <property type="protein sequence ID" value="QHS89035.1"/>
    <property type="molecule type" value="Genomic_DNA"/>
</dbReference>
<proteinExistence type="predicted"/>